<dbReference type="InterPro" id="IPR000301">
    <property type="entry name" value="Tetraspanin_animals"/>
</dbReference>
<feature type="transmembrane region" description="Helical" evidence="6">
    <location>
        <begin position="51"/>
        <end position="74"/>
    </location>
</feature>
<feature type="transmembrane region" description="Helical" evidence="6">
    <location>
        <begin position="12"/>
        <end position="31"/>
    </location>
</feature>
<dbReference type="PRINTS" id="PR00259">
    <property type="entry name" value="TMFOUR"/>
</dbReference>
<dbReference type="PIRSF" id="PIRSF002419">
    <property type="entry name" value="Tetraspanin"/>
    <property type="match status" value="1"/>
</dbReference>
<evidence type="ECO:0000256" key="2">
    <source>
        <dbReference type="ARBA" id="ARBA00006840"/>
    </source>
</evidence>
<dbReference type="PANTHER" id="PTHR19282">
    <property type="entry name" value="TETRASPANIN"/>
    <property type="match status" value="1"/>
</dbReference>
<evidence type="ECO:0000256" key="5">
    <source>
        <dbReference type="ARBA" id="ARBA00023136"/>
    </source>
</evidence>
<dbReference type="SUPFAM" id="SSF48652">
    <property type="entry name" value="Tetraspanin"/>
    <property type="match status" value="1"/>
</dbReference>
<dbReference type="Gene3D" id="1.10.1450.10">
    <property type="entry name" value="Tetraspanin"/>
    <property type="match status" value="1"/>
</dbReference>
<name>A0ABM1MZ46_NICVS</name>
<feature type="transmembrane region" description="Helical" evidence="6">
    <location>
        <begin position="81"/>
        <end position="105"/>
    </location>
</feature>
<protein>
    <recommendedName>
        <fullName evidence="6">Tetraspanin</fullName>
    </recommendedName>
</protein>
<dbReference type="Proteomes" id="UP000695000">
    <property type="component" value="Unplaced"/>
</dbReference>
<dbReference type="Pfam" id="PF00335">
    <property type="entry name" value="Tetraspanin"/>
    <property type="match status" value="1"/>
</dbReference>
<keyword evidence="3 6" id="KW-0812">Transmembrane</keyword>
<evidence type="ECO:0000313" key="8">
    <source>
        <dbReference type="RefSeq" id="XP_017779846.1"/>
    </source>
</evidence>
<evidence type="ECO:0000256" key="1">
    <source>
        <dbReference type="ARBA" id="ARBA00004141"/>
    </source>
</evidence>
<comment type="similarity">
    <text evidence="2 6">Belongs to the tetraspanin (TM4SF) family.</text>
</comment>
<evidence type="ECO:0000256" key="3">
    <source>
        <dbReference type="ARBA" id="ARBA00022692"/>
    </source>
</evidence>
<dbReference type="PANTHER" id="PTHR19282:SF456">
    <property type="entry name" value="CD63 MOLECULE"/>
    <property type="match status" value="1"/>
</dbReference>
<dbReference type="RefSeq" id="XP_017779846.1">
    <property type="nucleotide sequence ID" value="XM_017924357.1"/>
</dbReference>
<dbReference type="GeneID" id="108565079"/>
<sequence>MSWSAITIKYLLFIFNLLFVVTGIILLSVGLTTKAYFSDYETFLDQQYFSAPNLLIAIGAIIFIIAFFGCCGAVKQNYCMIITFSTLLILIFVLEFAAGIAGYVLRSQTEQFLNTSMHTSLSKYNKSNNNEVAVIWDTMQKNLNCCGVQDYQDWIKAYDALPMSCCDIQNGLMSVAQCNNATETLHQNGCINNLDGYISGHALTIATIGLIFAFIQMMGILCSCYLSKQVKQNYEYM</sequence>
<keyword evidence="7" id="KW-1185">Reference proteome</keyword>
<dbReference type="InterPro" id="IPR018499">
    <property type="entry name" value="Tetraspanin/Peripherin"/>
</dbReference>
<evidence type="ECO:0000256" key="4">
    <source>
        <dbReference type="ARBA" id="ARBA00022989"/>
    </source>
</evidence>
<keyword evidence="5 6" id="KW-0472">Membrane</keyword>
<keyword evidence="4 6" id="KW-1133">Transmembrane helix</keyword>
<evidence type="ECO:0000313" key="7">
    <source>
        <dbReference type="Proteomes" id="UP000695000"/>
    </source>
</evidence>
<feature type="transmembrane region" description="Helical" evidence="6">
    <location>
        <begin position="202"/>
        <end position="227"/>
    </location>
</feature>
<reference evidence="8" key="1">
    <citation type="submission" date="2025-08" db="UniProtKB">
        <authorList>
            <consortium name="RefSeq"/>
        </authorList>
    </citation>
    <scope>IDENTIFICATION</scope>
    <source>
        <tissue evidence="8">Whole Larva</tissue>
    </source>
</reference>
<organism evidence="7 8">
    <name type="scientific">Nicrophorus vespilloides</name>
    <name type="common">Boreal carrion beetle</name>
    <dbReference type="NCBI Taxonomy" id="110193"/>
    <lineage>
        <taxon>Eukaryota</taxon>
        <taxon>Metazoa</taxon>
        <taxon>Ecdysozoa</taxon>
        <taxon>Arthropoda</taxon>
        <taxon>Hexapoda</taxon>
        <taxon>Insecta</taxon>
        <taxon>Pterygota</taxon>
        <taxon>Neoptera</taxon>
        <taxon>Endopterygota</taxon>
        <taxon>Coleoptera</taxon>
        <taxon>Polyphaga</taxon>
        <taxon>Staphyliniformia</taxon>
        <taxon>Silphidae</taxon>
        <taxon>Nicrophorinae</taxon>
        <taxon>Nicrophorus</taxon>
    </lineage>
</organism>
<proteinExistence type="inferred from homology"/>
<evidence type="ECO:0000256" key="6">
    <source>
        <dbReference type="RuleBase" id="RU361218"/>
    </source>
</evidence>
<dbReference type="InterPro" id="IPR008952">
    <property type="entry name" value="Tetraspanin_EC2_sf"/>
</dbReference>
<gene>
    <name evidence="8" type="primary">LOC108565079</name>
</gene>
<comment type="subcellular location">
    <subcellularLocation>
        <location evidence="1 6">Membrane</location>
        <topology evidence="1 6">Multi-pass membrane protein</topology>
    </subcellularLocation>
</comment>
<accession>A0ABM1MZ46</accession>